<sequence length="72" mass="8162">MCRLTVFLFAQVNESAALQTEITQRWQANRQGAKRHASEETTDTALNRKNSLRPSNRGKRANDGLHVPKKTL</sequence>
<proteinExistence type="predicted"/>
<evidence type="ECO:0000256" key="1">
    <source>
        <dbReference type="SAM" id="MobiDB-lite"/>
    </source>
</evidence>
<dbReference type="Proteomes" id="UP000887013">
    <property type="component" value="Unassembled WGS sequence"/>
</dbReference>
<name>A0A8X6QET2_NEPPI</name>
<comment type="caution">
    <text evidence="2">The sequence shown here is derived from an EMBL/GenBank/DDBJ whole genome shotgun (WGS) entry which is preliminary data.</text>
</comment>
<organism evidence="2 3">
    <name type="scientific">Nephila pilipes</name>
    <name type="common">Giant wood spider</name>
    <name type="synonym">Nephila maculata</name>
    <dbReference type="NCBI Taxonomy" id="299642"/>
    <lineage>
        <taxon>Eukaryota</taxon>
        <taxon>Metazoa</taxon>
        <taxon>Ecdysozoa</taxon>
        <taxon>Arthropoda</taxon>
        <taxon>Chelicerata</taxon>
        <taxon>Arachnida</taxon>
        <taxon>Araneae</taxon>
        <taxon>Araneomorphae</taxon>
        <taxon>Entelegynae</taxon>
        <taxon>Araneoidea</taxon>
        <taxon>Nephilidae</taxon>
        <taxon>Nephila</taxon>
    </lineage>
</organism>
<protein>
    <submittedName>
        <fullName evidence="2">Uncharacterized protein</fullName>
    </submittedName>
</protein>
<reference evidence="2" key="1">
    <citation type="submission" date="2020-08" db="EMBL/GenBank/DDBJ databases">
        <title>Multicomponent nature underlies the extraordinary mechanical properties of spider dragline silk.</title>
        <authorList>
            <person name="Kono N."/>
            <person name="Nakamura H."/>
            <person name="Mori M."/>
            <person name="Yoshida Y."/>
            <person name="Ohtoshi R."/>
            <person name="Malay A.D."/>
            <person name="Moran D.A.P."/>
            <person name="Tomita M."/>
            <person name="Numata K."/>
            <person name="Arakawa K."/>
        </authorList>
    </citation>
    <scope>NUCLEOTIDE SEQUENCE</scope>
</reference>
<dbReference type="EMBL" id="BMAW01078331">
    <property type="protein sequence ID" value="GFU10504.1"/>
    <property type="molecule type" value="Genomic_DNA"/>
</dbReference>
<keyword evidence="3" id="KW-1185">Reference proteome</keyword>
<evidence type="ECO:0000313" key="2">
    <source>
        <dbReference type="EMBL" id="GFU10504.1"/>
    </source>
</evidence>
<feature type="region of interest" description="Disordered" evidence="1">
    <location>
        <begin position="28"/>
        <end position="72"/>
    </location>
</feature>
<gene>
    <name evidence="2" type="ORF">NPIL_69151</name>
</gene>
<accession>A0A8X6QET2</accession>
<feature type="compositionally biased region" description="Polar residues" evidence="1">
    <location>
        <begin position="43"/>
        <end position="54"/>
    </location>
</feature>
<dbReference type="AlphaFoldDB" id="A0A8X6QET2"/>
<evidence type="ECO:0000313" key="3">
    <source>
        <dbReference type="Proteomes" id="UP000887013"/>
    </source>
</evidence>